<evidence type="ECO:0000313" key="3">
    <source>
        <dbReference type="EMBL" id="SFM16568.1"/>
    </source>
</evidence>
<feature type="region of interest" description="Disordered" evidence="1">
    <location>
        <begin position="71"/>
        <end position="104"/>
    </location>
</feature>
<dbReference type="EMBL" id="FOTK01000021">
    <property type="protein sequence ID" value="SFM16568.1"/>
    <property type="molecule type" value="Genomic_DNA"/>
</dbReference>
<feature type="chain" id="PRO_5011727913" evidence="2">
    <location>
        <begin position="20"/>
        <end position="104"/>
    </location>
</feature>
<gene>
    <name evidence="3" type="ORF">SAMN05192568_102170</name>
</gene>
<evidence type="ECO:0000256" key="2">
    <source>
        <dbReference type="SAM" id="SignalP"/>
    </source>
</evidence>
<accession>A0A1I4NM38</accession>
<protein>
    <submittedName>
        <fullName evidence="3">Uncharacterized protein</fullName>
    </submittedName>
</protein>
<feature type="region of interest" description="Disordered" evidence="1">
    <location>
        <begin position="20"/>
        <end position="45"/>
    </location>
</feature>
<evidence type="ECO:0000256" key="1">
    <source>
        <dbReference type="SAM" id="MobiDB-lite"/>
    </source>
</evidence>
<name>A0A1I4NM38_9HYPH</name>
<dbReference type="AlphaFoldDB" id="A0A1I4NM38"/>
<keyword evidence="4" id="KW-1185">Reference proteome</keyword>
<reference evidence="4" key="1">
    <citation type="submission" date="2016-10" db="EMBL/GenBank/DDBJ databases">
        <authorList>
            <person name="Varghese N."/>
            <person name="Submissions S."/>
        </authorList>
    </citation>
    <scope>NUCLEOTIDE SEQUENCE [LARGE SCALE GENOMIC DNA]</scope>
    <source>
        <strain evidence="4">BL36</strain>
    </source>
</reference>
<organism evidence="3 4">
    <name type="scientific">Methylobacterium pseudosasicola</name>
    <dbReference type="NCBI Taxonomy" id="582667"/>
    <lineage>
        <taxon>Bacteria</taxon>
        <taxon>Pseudomonadati</taxon>
        <taxon>Pseudomonadota</taxon>
        <taxon>Alphaproteobacteria</taxon>
        <taxon>Hyphomicrobiales</taxon>
        <taxon>Methylobacteriaceae</taxon>
        <taxon>Methylobacterium</taxon>
    </lineage>
</organism>
<keyword evidence="2" id="KW-0732">Signal</keyword>
<feature type="compositionally biased region" description="Low complexity" evidence="1">
    <location>
        <begin position="71"/>
        <end position="83"/>
    </location>
</feature>
<proteinExistence type="predicted"/>
<feature type="signal peptide" evidence="2">
    <location>
        <begin position="1"/>
        <end position="19"/>
    </location>
</feature>
<evidence type="ECO:0000313" key="4">
    <source>
        <dbReference type="Proteomes" id="UP000199048"/>
    </source>
</evidence>
<dbReference type="Proteomes" id="UP000199048">
    <property type="component" value="Unassembled WGS sequence"/>
</dbReference>
<sequence>MRHAVFAVLALTAATPVLAQTNTGPAPIKQPGPPRHVAPGTPEGTVVVPGGAENSGPGSTAIVAPTGTGAATITTDTAAGGNASQPERGVPQTGAGGGGDNGGG</sequence>
<feature type="compositionally biased region" description="Gly residues" evidence="1">
    <location>
        <begin position="94"/>
        <end position="104"/>
    </location>
</feature>